<dbReference type="Proteomes" id="UP000295388">
    <property type="component" value="Unassembled WGS sequence"/>
</dbReference>
<comment type="caution">
    <text evidence="1">The sequence shown here is derived from an EMBL/GenBank/DDBJ whole genome shotgun (WGS) entry which is preliminary data.</text>
</comment>
<dbReference type="AlphaFoldDB" id="A0A4R6J787"/>
<reference evidence="1 2" key="1">
    <citation type="submission" date="2019-03" db="EMBL/GenBank/DDBJ databases">
        <title>Genomic Encyclopedia of Type Strains, Phase III (KMG-III): the genomes of soil and plant-associated and newly described type strains.</title>
        <authorList>
            <person name="Whitman W."/>
        </authorList>
    </citation>
    <scope>NUCLEOTIDE SEQUENCE [LARGE SCALE GENOMIC DNA]</scope>
    <source>
        <strain evidence="1 2">VKM Ac-2527</strain>
    </source>
</reference>
<protein>
    <submittedName>
        <fullName evidence="1">Uncharacterized protein</fullName>
    </submittedName>
</protein>
<accession>A0A4R6J787</accession>
<evidence type="ECO:0000313" key="1">
    <source>
        <dbReference type="EMBL" id="TDO30721.1"/>
    </source>
</evidence>
<keyword evidence="2" id="KW-1185">Reference proteome</keyword>
<evidence type="ECO:0000313" key="2">
    <source>
        <dbReference type="Proteomes" id="UP000295388"/>
    </source>
</evidence>
<name>A0A4R6J787_9ACTN</name>
<sequence>MCQVGGVDLTKASLLREMLTGTELGSRTTEFAHALRRYTTRRGGLLLFGPPEDEPWHLTAHLDDELHRAGVEDARPSLVRWAPPPDAPPHLAIGLDRLRDSGRGESLLVVAEENPAATLLERIHDVRRRGTTIFSIDNGNQDLASLSHETLVPEILVPASFGSGWVSHPVSQSDRHDDEDGLPDETLTLLREAVAGFEMTQHLVSLAAADPEADHPNWRRTLRNFIERLSGEPG</sequence>
<gene>
    <name evidence="1" type="ORF">EV643_13546</name>
</gene>
<dbReference type="EMBL" id="SNWQ01000035">
    <property type="protein sequence ID" value="TDO30721.1"/>
    <property type="molecule type" value="Genomic_DNA"/>
</dbReference>
<organism evidence="1 2">
    <name type="scientific">Kribbella caucasensis</name>
    <dbReference type="NCBI Taxonomy" id="2512215"/>
    <lineage>
        <taxon>Bacteria</taxon>
        <taxon>Bacillati</taxon>
        <taxon>Actinomycetota</taxon>
        <taxon>Actinomycetes</taxon>
        <taxon>Propionibacteriales</taxon>
        <taxon>Kribbellaceae</taxon>
        <taxon>Kribbella</taxon>
    </lineage>
</organism>
<proteinExistence type="predicted"/>